<evidence type="ECO:0000313" key="2">
    <source>
        <dbReference type="EMBL" id="CAG2231504.1"/>
    </source>
</evidence>
<sequence length="157" mass="18071">MASRLSQEEENYVRMCLLMTGISTRAARIVFDREFAPSCLDSTLKREIKKLRGLQNKGNINQVQWNLLFRNKPDVPDSKTFDVTLMITLIRHLTDRKDLTPPLGGYDSLPLANETTPTSDLARIKFYRNFLAHLVEEKIEDTEFITAWDIVTCVSSF</sequence>
<comment type="caution">
    <text evidence="2">The sequence shown here is derived from an EMBL/GenBank/DDBJ whole genome shotgun (WGS) entry which is preliminary data.</text>
</comment>
<dbReference type="InterPro" id="IPR041249">
    <property type="entry name" value="HEPN_DZIP3"/>
</dbReference>
<dbReference type="EMBL" id="CAJPWZ010002148">
    <property type="protein sequence ID" value="CAG2231504.1"/>
    <property type="molecule type" value="Genomic_DNA"/>
</dbReference>
<proteinExistence type="predicted"/>
<protein>
    <recommendedName>
        <fullName evidence="1">DZIP3-like HEPN domain-containing protein</fullName>
    </recommendedName>
</protein>
<feature type="domain" description="DZIP3-like HEPN" evidence="1">
    <location>
        <begin position="38"/>
        <end position="150"/>
    </location>
</feature>
<dbReference type="AlphaFoldDB" id="A0A8S3TMF3"/>
<gene>
    <name evidence="2" type="ORF">MEDL_44290</name>
</gene>
<organism evidence="2 3">
    <name type="scientific">Mytilus edulis</name>
    <name type="common">Blue mussel</name>
    <dbReference type="NCBI Taxonomy" id="6550"/>
    <lineage>
        <taxon>Eukaryota</taxon>
        <taxon>Metazoa</taxon>
        <taxon>Spiralia</taxon>
        <taxon>Lophotrochozoa</taxon>
        <taxon>Mollusca</taxon>
        <taxon>Bivalvia</taxon>
        <taxon>Autobranchia</taxon>
        <taxon>Pteriomorphia</taxon>
        <taxon>Mytilida</taxon>
        <taxon>Mytiloidea</taxon>
        <taxon>Mytilidae</taxon>
        <taxon>Mytilinae</taxon>
        <taxon>Mytilus</taxon>
    </lineage>
</organism>
<keyword evidence="3" id="KW-1185">Reference proteome</keyword>
<accession>A0A8S3TMF3</accession>
<evidence type="ECO:0000259" key="1">
    <source>
        <dbReference type="Pfam" id="PF18738"/>
    </source>
</evidence>
<dbReference type="Pfam" id="PF18738">
    <property type="entry name" value="HEPN_DZIP3"/>
    <property type="match status" value="1"/>
</dbReference>
<reference evidence="2" key="1">
    <citation type="submission" date="2021-03" db="EMBL/GenBank/DDBJ databases">
        <authorList>
            <person name="Bekaert M."/>
        </authorList>
    </citation>
    <scope>NUCLEOTIDE SEQUENCE</scope>
</reference>
<dbReference type="Proteomes" id="UP000683360">
    <property type="component" value="Unassembled WGS sequence"/>
</dbReference>
<name>A0A8S3TMF3_MYTED</name>
<evidence type="ECO:0000313" key="3">
    <source>
        <dbReference type="Proteomes" id="UP000683360"/>
    </source>
</evidence>